<protein>
    <submittedName>
        <fullName evidence="1">Uncharacterized protein</fullName>
    </submittedName>
</protein>
<sequence>MCAGSMQGTLSAHMFFLIARKFAAAQLQGPDAGMLHICVRTASRG</sequence>
<proteinExistence type="predicted"/>
<gene>
    <name evidence="1" type="ORF">SPARVUS_LOCUS6378573</name>
</gene>
<reference evidence="1" key="1">
    <citation type="submission" date="2023-05" db="EMBL/GenBank/DDBJ databases">
        <authorList>
            <person name="Stuckert A."/>
        </authorList>
    </citation>
    <scope>NUCLEOTIDE SEQUENCE</scope>
</reference>
<accession>A0ABN9D1T6</accession>
<evidence type="ECO:0000313" key="2">
    <source>
        <dbReference type="Proteomes" id="UP001162483"/>
    </source>
</evidence>
<dbReference type="EMBL" id="CATNWA010014040">
    <property type="protein sequence ID" value="CAI9566474.1"/>
    <property type="molecule type" value="Genomic_DNA"/>
</dbReference>
<dbReference type="Proteomes" id="UP001162483">
    <property type="component" value="Unassembled WGS sequence"/>
</dbReference>
<evidence type="ECO:0000313" key="1">
    <source>
        <dbReference type="EMBL" id="CAI9566474.1"/>
    </source>
</evidence>
<organism evidence="1 2">
    <name type="scientific">Staurois parvus</name>
    <dbReference type="NCBI Taxonomy" id="386267"/>
    <lineage>
        <taxon>Eukaryota</taxon>
        <taxon>Metazoa</taxon>
        <taxon>Chordata</taxon>
        <taxon>Craniata</taxon>
        <taxon>Vertebrata</taxon>
        <taxon>Euteleostomi</taxon>
        <taxon>Amphibia</taxon>
        <taxon>Batrachia</taxon>
        <taxon>Anura</taxon>
        <taxon>Neobatrachia</taxon>
        <taxon>Ranoidea</taxon>
        <taxon>Ranidae</taxon>
        <taxon>Staurois</taxon>
    </lineage>
</organism>
<keyword evidence="2" id="KW-1185">Reference proteome</keyword>
<comment type="caution">
    <text evidence="1">The sequence shown here is derived from an EMBL/GenBank/DDBJ whole genome shotgun (WGS) entry which is preliminary data.</text>
</comment>
<name>A0ABN9D1T6_9NEOB</name>